<proteinExistence type="predicted"/>
<dbReference type="PRINTS" id="PR00394">
    <property type="entry name" value="RHSPROTEIN"/>
</dbReference>
<gene>
    <name evidence="2" type="ORF">OQJ68_16460</name>
</gene>
<dbReference type="RefSeq" id="WP_266066761.1">
    <property type="nucleotide sequence ID" value="NZ_JAPHQB010000064.1"/>
</dbReference>
<dbReference type="NCBIfam" id="TIGR03696">
    <property type="entry name" value="Rhs_assc_core"/>
    <property type="match status" value="1"/>
</dbReference>
<feature type="region of interest" description="Disordered" evidence="1">
    <location>
        <begin position="87"/>
        <end position="140"/>
    </location>
</feature>
<evidence type="ECO:0000256" key="1">
    <source>
        <dbReference type="SAM" id="MobiDB-lite"/>
    </source>
</evidence>
<dbReference type="AlphaFoldDB" id="A0AB35I146"/>
<dbReference type="InterPro" id="IPR050708">
    <property type="entry name" value="T6SS_VgrG/RHS"/>
</dbReference>
<protein>
    <submittedName>
        <fullName evidence="2">RHS repeat-associated core domain-containing protein</fullName>
    </submittedName>
</protein>
<name>A0AB35I146_MICTH</name>
<sequence>SDGVQTVVNLRFPGQIQGGEATYYYNYFRDYDPGTGRYLESDPIGLNGGINTYLYVLGNPINYFDDIGLAPSGKITDLGGGNRVRIDNPHVTGQQKHAHFETPKGNGVVNQDGTQSRKNSGSLENMNKKLGSSCRRKDLS</sequence>
<dbReference type="PANTHER" id="PTHR32305">
    <property type="match status" value="1"/>
</dbReference>
<accession>A0AB35I146</accession>
<feature type="compositionally biased region" description="Polar residues" evidence="1">
    <location>
        <begin position="108"/>
        <end position="125"/>
    </location>
</feature>
<dbReference type="EMBL" id="JAPHQB010000064">
    <property type="protein sequence ID" value="MCX2803371.1"/>
    <property type="molecule type" value="Genomic_DNA"/>
</dbReference>
<evidence type="ECO:0000313" key="3">
    <source>
        <dbReference type="Proteomes" id="UP001209730"/>
    </source>
</evidence>
<dbReference type="Proteomes" id="UP001209730">
    <property type="component" value="Unassembled WGS sequence"/>
</dbReference>
<evidence type="ECO:0000313" key="2">
    <source>
        <dbReference type="EMBL" id="MCX2803371.1"/>
    </source>
</evidence>
<dbReference type="PANTHER" id="PTHR32305:SF15">
    <property type="entry name" value="PROTEIN RHSA-RELATED"/>
    <property type="match status" value="1"/>
</dbReference>
<organism evidence="2 3">
    <name type="scientific">Microbulbifer thermotolerans</name>
    <dbReference type="NCBI Taxonomy" id="252514"/>
    <lineage>
        <taxon>Bacteria</taxon>
        <taxon>Pseudomonadati</taxon>
        <taxon>Pseudomonadota</taxon>
        <taxon>Gammaproteobacteria</taxon>
        <taxon>Cellvibrionales</taxon>
        <taxon>Microbulbiferaceae</taxon>
        <taxon>Microbulbifer</taxon>
    </lineage>
</organism>
<dbReference type="Gene3D" id="2.180.10.10">
    <property type="entry name" value="RHS repeat-associated core"/>
    <property type="match status" value="1"/>
</dbReference>
<feature type="non-terminal residue" evidence="2">
    <location>
        <position position="1"/>
    </location>
</feature>
<reference evidence="2" key="1">
    <citation type="submission" date="2022-11" db="EMBL/GenBank/DDBJ databases">
        <title>Chitin-degrading and fungicidal potential of chitinolytic bacterial strains from marine environment of the Pacific Ocean regions.</title>
        <authorList>
            <person name="Pentekhina I."/>
            <person name="Nedashkovskaya O."/>
            <person name="Seitkalieva A."/>
            <person name="Podvolotskaya A."/>
            <person name="Tekutyeva L."/>
            <person name="Balabanova L."/>
        </authorList>
    </citation>
    <scope>NUCLEOTIDE SEQUENCE</scope>
    <source>
        <strain evidence="2">KMM 6838</strain>
    </source>
</reference>
<dbReference type="InterPro" id="IPR022385">
    <property type="entry name" value="Rhs_assc_core"/>
</dbReference>
<comment type="caution">
    <text evidence="2">The sequence shown here is derived from an EMBL/GenBank/DDBJ whole genome shotgun (WGS) entry which is preliminary data.</text>
</comment>